<evidence type="ECO:0000313" key="2">
    <source>
        <dbReference type="Proteomes" id="UP000733611"/>
    </source>
</evidence>
<dbReference type="EMBL" id="JAHLFE010000223">
    <property type="protein sequence ID" value="MBU3845329.1"/>
    <property type="molecule type" value="Genomic_DNA"/>
</dbReference>
<sequence>MQDWQVKTLSTGLALVTAFALSSCTPTGIAVTSNGNDTNVQTVPSKVTSTVNLDGASALNTNLELENRLINDYDLIKQVSSQISPLNIYDEGLQPVNKKEKCLVPFIVNDTGANVQLYWDGECSNGIASGLGRLVRTVDGKKTQEFLMEIDPKVKDKLVTYLNYDTATGDSEVGYGLLEIKDNKLQGFAATWGYNHDKWLDGTFELTARYEDTTNFVSYTKIVDLLSGEYSAIIAYPNFSHDLLNAHDNVLSNIDKTYRLLEGRTMIGLSYIWLKDGRLLMRDNSTGQDHLVADHPQELDKYVQELEAKVDSNTSQTEQYVDQGFAKIEEYSTQKCRRPLPFFRGDEVNQICDYAFNVSAAYDELLKAQEVRSNQIDSYREGQEERVQRLEQQLRSLKSVHLTAN</sequence>
<accession>A0A948TI38</accession>
<gene>
    <name evidence="1" type="ORF">H9847_10795</name>
</gene>
<protein>
    <recommendedName>
        <fullName evidence="3">Lipoprotein</fullName>
    </recommendedName>
</protein>
<reference evidence="1" key="2">
    <citation type="submission" date="2021-04" db="EMBL/GenBank/DDBJ databases">
        <authorList>
            <person name="Gilroy R."/>
        </authorList>
    </citation>
    <scope>NUCLEOTIDE SEQUENCE</scope>
    <source>
        <strain evidence="1">378</strain>
    </source>
</reference>
<dbReference type="Proteomes" id="UP000733611">
    <property type="component" value="Unassembled WGS sequence"/>
</dbReference>
<name>A0A948TI38_9GAMM</name>
<organism evidence="1 2">
    <name type="scientific">Candidatus Anaerobiospirillum pullicola</name>
    <dbReference type="NCBI Taxonomy" id="2838451"/>
    <lineage>
        <taxon>Bacteria</taxon>
        <taxon>Pseudomonadati</taxon>
        <taxon>Pseudomonadota</taxon>
        <taxon>Gammaproteobacteria</taxon>
        <taxon>Aeromonadales</taxon>
        <taxon>Succinivibrionaceae</taxon>
        <taxon>Anaerobiospirillum</taxon>
    </lineage>
</organism>
<comment type="caution">
    <text evidence="1">The sequence shown here is derived from an EMBL/GenBank/DDBJ whole genome shotgun (WGS) entry which is preliminary data.</text>
</comment>
<evidence type="ECO:0000313" key="1">
    <source>
        <dbReference type="EMBL" id="MBU3845329.1"/>
    </source>
</evidence>
<evidence type="ECO:0008006" key="3">
    <source>
        <dbReference type="Google" id="ProtNLM"/>
    </source>
</evidence>
<proteinExistence type="predicted"/>
<reference evidence="1" key="1">
    <citation type="journal article" date="2021" name="PeerJ">
        <title>Extensive microbial diversity within the chicken gut microbiome revealed by metagenomics and culture.</title>
        <authorList>
            <person name="Gilroy R."/>
            <person name="Ravi A."/>
            <person name="Getino M."/>
            <person name="Pursley I."/>
            <person name="Horton D.L."/>
            <person name="Alikhan N.F."/>
            <person name="Baker D."/>
            <person name="Gharbi K."/>
            <person name="Hall N."/>
            <person name="Watson M."/>
            <person name="Adriaenssens E.M."/>
            <person name="Foster-Nyarko E."/>
            <person name="Jarju S."/>
            <person name="Secka A."/>
            <person name="Antonio M."/>
            <person name="Oren A."/>
            <person name="Chaudhuri R.R."/>
            <person name="La Ragione R."/>
            <person name="Hildebrand F."/>
            <person name="Pallen M.J."/>
        </authorList>
    </citation>
    <scope>NUCLEOTIDE SEQUENCE</scope>
    <source>
        <strain evidence="1">378</strain>
    </source>
</reference>
<dbReference type="AlphaFoldDB" id="A0A948TI38"/>
<dbReference type="PROSITE" id="PS51257">
    <property type="entry name" value="PROKAR_LIPOPROTEIN"/>
    <property type="match status" value="1"/>
</dbReference>